<dbReference type="Proteomes" id="UP000823872">
    <property type="component" value="Chromosome B1"/>
</dbReference>
<evidence type="ECO:0000313" key="3">
    <source>
        <dbReference type="Ensembl" id="ENSFCTP00005002122.1"/>
    </source>
</evidence>
<dbReference type="InterPro" id="IPR001394">
    <property type="entry name" value="Peptidase_C19_UCH"/>
</dbReference>
<feature type="region of interest" description="Disordered" evidence="1">
    <location>
        <begin position="350"/>
        <end position="394"/>
    </location>
</feature>
<dbReference type="GeneTree" id="ENSGT00940000162665"/>
<keyword evidence="4" id="KW-1185">Reference proteome</keyword>
<name>A0ABI7VWR3_FELCA</name>
<reference evidence="3" key="2">
    <citation type="submission" date="2025-08" db="UniProtKB">
        <authorList>
            <consortium name="Ensembl"/>
        </authorList>
    </citation>
    <scope>IDENTIFICATION</scope>
    <source>
        <strain evidence="3">breed Abyssinian</strain>
    </source>
</reference>
<dbReference type="InterPro" id="IPR028889">
    <property type="entry name" value="USP"/>
</dbReference>
<proteinExistence type="predicted"/>
<dbReference type="InterPro" id="IPR038765">
    <property type="entry name" value="Papain-like_cys_pep_sf"/>
</dbReference>
<reference evidence="3 4" key="1">
    <citation type="submission" date="2021-02" db="EMBL/GenBank/DDBJ databases">
        <title>Safari Cat Assemblies.</title>
        <authorList>
            <person name="Bredemeyer K.R."/>
            <person name="Murphy W.J."/>
        </authorList>
    </citation>
    <scope>NUCLEOTIDE SEQUENCE [LARGE SCALE GENOMIC DNA]</scope>
</reference>
<evidence type="ECO:0000256" key="1">
    <source>
        <dbReference type="SAM" id="MobiDB-lite"/>
    </source>
</evidence>
<accession>A0ABI7VWR3</accession>
<dbReference type="PANTHER" id="PTHR24006">
    <property type="entry name" value="UBIQUITIN CARBOXYL-TERMINAL HYDROLASE"/>
    <property type="match status" value="1"/>
</dbReference>
<dbReference type="PROSITE" id="PS00972">
    <property type="entry name" value="USP_1"/>
    <property type="match status" value="1"/>
</dbReference>
<dbReference type="PROSITE" id="PS50235">
    <property type="entry name" value="USP_3"/>
    <property type="match status" value="1"/>
</dbReference>
<sequence>MRAVLSYCQEEFQFNVFPKLKSCWSNIGGAEVHRGPTLPQKPSPSSQTLCNLPNGWAPMSIGLPPAKKPVSWRRPSVVGAGLQNLGNTCYANAALQCLTYTPPLHSRSCGRQPFCVLCALQAHVTRALCRPGDVIRPPPKLLAAFHTHRQEDAHEFLIFTLDPTQQARLREDKTSRASLSEDLTLIWQIFGGHWRSQIQCLHCPGVSSTLDPDLDGRAAHSVSQALLQLVKPEKLNGENAYHCSTCLDKVPASKTLTLDTYPKDLIKVAKEVQYPERLDLRQCMSEQKAGLIIYLLYATPVHPGRKCHSGHHFCYIKPGNGQWYKMDDTSDVTSALSQHAYVFFDTQTSELERDHGSEPGTPRSTGGLSEPERARGGGQSGMKGGNKAEHLESL</sequence>
<dbReference type="InterPro" id="IPR050164">
    <property type="entry name" value="Peptidase_C19"/>
</dbReference>
<evidence type="ECO:0000313" key="4">
    <source>
        <dbReference type="Proteomes" id="UP000823872"/>
    </source>
</evidence>
<reference evidence="3" key="3">
    <citation type="submission" date="2025-09" db="UniProtKB">
        <authorList>
            <consortium name="Ensembl"/>
        </authorList>
    </citation>
    <scope>IDENTIFICATION</scope>
    <source>
        <strain evidence="3">breed Abyssinian</strain>
    </source>
</reference>
<feature type="domain" description="USP" evidence="2">
    <location>
        <begin position="80"/>
        <end position="348"/>
    </location>
</feature>
<evidence type="ECO:0000259" key="2">
    <source>
        <dbReference type="PROSITE" id="PS50235"/>
    </source>
</evidence>
<organism evidence="3 4">
    <name type="scientific">Felis catus</name>
    <name type="common">Cat</name>
    <name type="synonym">Felis silvestris catus</name>
    <dbReference type="NCBI Taxonomy" id="9685"/>
    <lineage>
        <taxon>Eukaryota</taxon>
        <taxon>Metazoa</taxon>
        <taxon>Chordata</taxon>
        <taxon>Craniata</taxon>
        <taxon>Vertebrata</taxon>
        <taxon>Euteleostomi</taxon>
        <taxon>Mammalia</taxon>
        <taxon>Eutheria</taxon>
        <taxon>Laurasiatheria</taxon>
        <taxon>Carnivora</taxon>
        <taxon>Feliformia</taxon>
        <taxon>Felidae</taxon>
        <taxon>Felinae</taxon>
        <taxon>Felis</taxon>
    </lineage>
</organism>
<dbReference type="InterPro" id="IPR018200">
    <property type="entry name" value="USP_CS"/>
</dbReference>
<dbReference type="SUPFAM" id="SSF54001">
    <property type="entry name" value="Cysteine proteinases"/>
    <property type="match status" value="1"/>
</dbReference>
<protein>
    <recommendedName>
        <fullName evidence="2">USP domain-containing protein</fullName>
    </recommendedName>
</protein>
<dbReference type="Ensembl" id="ENSFCTT00005003528.1">
    <property type="protein sequence ID" value="ENSFCTP00005002122.1"/>
    <property type="gene ID" value="ENSFCTG00005001378.1"/>
</dbReference>
<dbReference type="Gene3D" id="3.90.70.10">
    <property type="entry name" value="Cysteine proteinases"/>
    <property type="match status" value="1"/>
</dbReference>
<dbReference type="Pfam" id="PF00443">
    <property type="entry name" value="UCH"/>
    <property type="match status" value="1"/>
</dbReference>
<dbReference type="PANTHER" id="PTHR24006:SF651">
    <property type="entry name" value="INACTIVE UBIQUITIN CARBOXYL-TERMINAL HYDROLASE 17-LIKE PROTEIN 4-RELATED"/>
    <property type="match status" value="1"/>
</dbReference>